<proteinExistence type="inferred from homology"/>
<dbReference type="Proteomes" id="UP000593737">
    <property type="component" value="Chromosome"/>
</dbReference>
<feature type="region of interest" description="Disordered" evidence="7">
    <location>
        <begin position="1"/>
        <end position="36"/>
    </location>
</feature>
<evidence type="ECO:0000256" key="4">
    <source>
        <dbReference type="ARBA" id="ARBA00023125"/>
    </source>
</evidence>
<organism evidence="9 10">
    <name type="scientific">Candidatus Nitrospira kreftii</name>
    <dbReference type="NCBI Taxonomy" id="2652173"/>
    <lineage>
        <taxon>Bacteria</taxon>
        <taxon>Pseudomonadati</taxon>
        <taxon>Nitrospirota</taxon>
        <taxon>Nitrospiria</taxon>
        <taxon>Nitrospirales</taxon>
        <taxon>Nitrospiraceae</taxon>
        <taxon>Nitrospira</taxon>
    </lineage>
</organism>
<dbReference type="GO" id="GO:0003918">
    <property type="term" value="F:DNA topoisomerase type II (double strand cut, ATP-hydrolyzing) activity"/>
    <property type="evidence" value="ECO:0007669"/>
    <property type="project" value="UniProtKB-UniRule"/>
</dbReference>
<comment type="similarity">
    <text evidence="6">Belongs to the TOP6B family.</text>
</comment>
<dbReference type="Gene3D" id="3.30.230.10">
    <property type="match status" value="1"/>
</dbReference>
<gene>
    <name evidence="6" type="primary">top6B</name>
    <name evidence="9" type="ORF">Nkreftii_000759</name>
</gene>
<keyword evidence="2 6" id="KW-0067">ATP-binding</keyword>
<dbReference type="NCBIfam" id="NF003218">
    <property type="entry name" value="PRK04184.1"/>
    <property type="match status" value="1"/>
</dbReference>
<dbReference type="SMART" id="SM00387">
    <property type="entry name" value="HATPase_c"/>
    <property type="match status" value="1"/>
</dbReference>
<dbReference type="InterPro" id="IPR003594">
    <property type="entry name" value="HATPase_dom"/>
</dbReference>
<keyword evidence="5 6" id="KW-0413">Isomerase</keyword>
<dbReference type="GO" id="GO:0005524">
    <property type="term" value="F:ATP binding"/>
    <property type="evidence" value="ECO:0007669"/>
    <property type="project" value="UniProtKB-UniRule"/>
</dbReference>
<feature type="compositionally biased region" description="Polar residues" evidence="7">
    <location>
        <begin position="407"/>
        <end position="417"/>
    </location>
</feature>
<feature type="region of interest" description="Disordered" evidence="7">
    <location>
        <begin position="404"/>
        <end position="426"/>
    </location>
</feature>
<evidence type="ECO:0000256" key="3">
    <source>
        <dbReference type="ARBA" id="ARBA00023029"/>
    </source>
</evidence>
<evidence type="ECO:0000256" key="6">
    <source>
        <dbReference type="HAMAP-Rule" id="MF_00322"/>
    </source>
</evidence>
<evidence type="ECO:0000256" key="2">
    <source>
        <dbReference type="ARBA" id="ARBA00022840"/>
    </source>
</evidence>
<reference evidence="9 10" key="1">
    <citation type="journal article" date="2020" name="ISME J.">
        <title>Enrichment and physiological characterization of a novel comammox Nitrospira indicates ammonium inhibition of complete nitrification.</title>
        <authorList>
            <person name="Sakoula D."/>
            <person name="Koch H."/>
            <person name="Frank J."/>
            <person name="Jetten M.S.M."/>
            <person name="van Kessel M.A.H.J."/>
            <person name="Lucker S."/>
        </authorList>
    </citation>
    <scope>NUCLEOTIDE SEQUENCE [LARGE SCALE GENOMIC DNA]</scope>
    <source>
        <strain evidence="9">Comreactor17</strain>
    </source>
</reference>
<dbReference type="AlphaFoldDB" id="A0A7S8IYI9"/>
<dbReference type="CDD" id="cd00823">
    <property type="entry name" value="TopoIIB_Trans"/>
    <property type="match status" value="1"/>
</dbReference>
<feature type="binding site" evidence="6">
    <location>
        <begin position="144"/>
        <end position="145"/>
    </location>
    <ligand>
        <name>ATP</name>
        <dbReference type="ChEBI" id="CHEBI:30616"/>
    </ligand>
</feature>
<comment type="function">
    <text evidence="6">Relaxes both positive and negative superturns and exhibits a strong decatenase activity.</text>
</comment>
<dbReference type="SUPFAM" id="SSF54211">
    <property type="entry name" value="Ribosomal protein S5 domain 2-like"/>
    <property type="match status" value="1"/>
</dbReference>
<name>A0A7S8IYI9_9BACT</name>
<evidence type="ECO:0000259" key="8">
    <source>
        <dbReference type="SMART" id="SM00387"/>
    </source>
</evidence>
<dbReference type="PANTHER" id="PTHR48444:SF1">
    <property type="entry name" value="DNA TOPOISOMERASE 6 SUBUNIT B"/>
    <property type="match status" value="1"/>
</dbReference>
<dbReference type="HAMAP" id="MF_00322">
    <property type="entry name" value="Top6B"/>
    <property type="match status" value="1"/>
</dbReference>
<dbReference type="KEGG" id="nkf:Nkreftii_000759"/>
<comment type="catalytic activity">
    <reaction evidence="6">
        <text>ATP-dependent breakage, passage and rejoining of double-stranded DNA.</text>
        <dbReference type="EC" id="5.6.2.2"/>
    </reaction>
</comment>
<dbReference type="PANTHER" id="PTHR48444">
    <property type="entry name" value="DNA TOPOISOMERASE 6 SUBUNIT B"/>
    <property type="match status" value="1"/>
</dbReference>
<feature type="domain" description="Histidine kinase/HSP90-like ATPase" evidence="8">
    <location>
        <begin position="67"/>
        <end position="198"/>
    </location>
</feature>
<keyword evidence="4 6" id="KW-0238">DNA-binding</keyword>
<dbReference type="Gene3D" id="1.10.8.50">
    <property type="match status" value="1"/>
</dbReference>
<feature type="compositionally biased region" description="Low complexity" evidence="7">
    <location>
        <begin position="683"/>
        <end position="692"/>
    </location>
</feature>
<dbReference type="InterPro" id="IPR036890">
    <property type="entry name" value="HATPase_C_sf"/>
</dbReference>
<comment type="subunit">
    <text evidence="6">Homodimer. Heterotetramer of two Top6A and two Top6B chains.</text>
</comment>
<feature type="region of interest" description="Disordered" evidence="7">
    <location>
        <begin position="628"/>
        <end position="698"/>
    </location>
</feature>
<dbReference type="SUPFAM" id="SSF46946">
    <property type="entry name" value="S13-like H2TH domain"/>
    <property type="match status" value="1"/>
</dbReference>
<dbReference type="InterPro" id="IPR010979">
    <property type="entry name" value="Ribosomal_uS13-like_H2TH"/>
</dbReference>
<evidence type="ECO:0000256" key="7">
    <source>
        <dbReference type="SAM" id="MobiDB-lite"/>
    </source>
</evidence>
<dbReference type="Pfam" id="PF09239">
    <property type="entry name" value="Topo-VIb_trans"/>
    <property type="match status" value="1"/>
</dbReference>
<dbReference type="GO" id="GO:0006260">
    <property type="term" value="P:DNA replication"/>
    <property type="evidence" value="ECO:0007669"/>
    <property type="project" value="UniProtKB-UniRule"/>
</dbReference>
<dbReference type="Pfam" id="PF02518">
    <property type="entry name" value="HATPase_c"/>
    <property type="match status" value="1"/>
</dbReference>
<feature type="binding site" evidence="6">
    <location>
        <position position="123"/>
    </location>
    <ligand>
        <name>ATP</name>
        <dbReference type="ChEBI" id="CHEBI:30616"/>
    </ligand>
</feature>
<evidence type="ECO:0000313" key="10">
    <source>
        <dbReference type="Proteomes" id="UP000593737"/>
    </source>
</evidence>
<dbReference type="GO" id="GO:0003677">
    <property type="term" value="F:DNA binding"/>
    <property type="evidence" value="ECO:0007669"/>
    <property type="project" value="UniProtKB-UniRule"/>
</dbReference>
<feature type="region of interest" description="Disordered" evidence="7">
    <location>
        <begin position="571"/>
        <end position="597"/>
    </location>
</feature>
<dbReference type="NCBIfam" id="TIGR01052">
    <property type="entry name" value="top6b"/>
    <property type="match status" value="1"/>
</dbReference>
<feature type="binding site" evidence="6">
    <location>
        <position position="82"/>
    </location>
    <ligand>
        <name>ATP</name>
        <dbReference type="ChEBI" id="CHEBI:30616"/>
    </ligand>
</feature>
<keyword evidence="1 6" id="KW-0547">Nucleotide-binding</keyword>
<evidence type="ECO:0000256" key="1">
    <source>
        <dbReference type="ARBA" id="ARBA00022741"/>
    </source>
</evidence>
<keyword evidence="3 6" id="KW-0799">Topoisomerase</keyword>
<dbReference type="Gene3D" id="3.30.565.10">
    <property type="entry name" value="Histidine kinase-like ATPase, C-terminal domain"/>
    <property type="match status" value="1"/>
</dbReference>
<protein>
    <recommendedName>
        <fullName evidence="6">Type 2 DNA topoisomerase 6 subunit B</fullName>
        <ecNumber evidence="6">5.6.2.2</ecNumber>
    </recommendedName>
    <alternativeName>
        <fullName evidence="6">Type II DNA topoisomerase VI subunit B</fullName>
        <shortName evidence="6">TopoVI-B</shortName>
    </alternativeName>
</protein>
<dbReference type="InterPro" id="IPR014721">
    <property type="entry name" value="Ribsml_uS5_D2-typ_fold_subgr"/>
</dbReference>
<dbReference type="InterPro" id="IPR020568">
    <property type="entry name" value="Ribosomal_Su5_D2-typ_SF"/>
</dbReference>
<dbReference type="InterPro" id="IPR005734">
    <property type="entry name" value="TopoVI_B"/>
</dbReference>
<dbReference type="InterPro" id="IPR015320">
    <property type="entry name" value="TopoVI_B_transducer"/>
</dbReference>
<dbReference type="GO" id="GO:0006265">
    <property type="term" value="P:DNA topological change"/>
    <property type="evidence" value="ECO:0007669"/>
    <property type="project" value="UniProtKB-UniRule"/>
</dbReference>
<feature type="binding site" evidence="6">
    <location>
        <begin position="154"/>
        <end position="161"/>
    </location>
    <ligand>
        <name>ATP</name>
        <dbReference type="ChEBI" id="CHEBI:30616"/>
    </ligand>
</feature>
<feature type="compositionally biased region" description="Low complexity" evidence="7">
    <location>
        <begin position="16"/>
        <end position="33"/>
    </location>
</feature>
<feature type="binding site" evidence="6">
    <location>
        <position position="497"/>
    </location>
    <ligand>
        <name>ATP</name>
        <dbReference type="ChEBI" id="CHEBI:30616"/>
    </ligand>
</feature>
<evidence type="ECO:0000313" key="9">
    <source>
        <dbReference type="EMBL" id="QPD02985.1"/>
    </source>
</evidence>
<sequence length="698" mass="76407">MGKKKDSTPVTESKSAAPRANPEPAAKKPAAAKPAERVTAVEMGARQREISVSEFFTKNRHLLGFDNPRKALLTCVKEAVDNALDACEEAGILPDVTVQLEVVMNGEPVAPSQANRFRVTVTDNGPGIVRQQIPRIFAKLLYGSKFHRLRMSRGQQGIGISAAGMYGQLTTGKPVKIISRIGPKAAAHFFEVQIDTKKNEPLVHENKQIDWEQPRGTQVTLEVEGKYQKGRASVDEWLEQTSIANPHVRLIYRTPEGETKEYPRTYHELPPQPREIKPHPYGIEFGMLLKMLQDTKSHTLSGFLAGDFCRVSPQLADEICKAAKVSPEAKPRELKGPVAEALYKTLQETKIMAPPTNCISPIGEKAILAGLYKQIKGEFYTAVSRPPAVYRGNPFIIEAGLAYGNRPQDQNKPQQPTLPKAEGEHEEQDSELARVIRYANRVPLLYQQSACSTFKAVLSTSWKNYGLSQSRGALPGGPMVIFVHMASVWVPFTSESKEAIADYDEIQKEITLALRECGRRLGLFVRRRERAASEFRRRNIFELYIEEVVEACNRLKGGTLPKQKLKEQLQKIASSRTGGMKTDEALGKTGAGPEGLPHSIIVTADGVEGETALATQVESSQGVVAPAAEPDLLGDSLPSDKPASKEKTTKLGRANHPVKKASAKSDQVALVAGESKTKKKSGGKSARSAKTAASKKSK</sequence>
<dbReference type="SUPFAM" id="SSF55874">
    <property type="entry name" value="ATPase domain of HSP90 chaperone/DNA topoisomerase II/histidine kinase"/>
    <property type="match status" value="1"/>
</dbReference>
<accession>A0A7S8IYI9</accession>
<dbReference type="EC" id="5.6.2.2" evidence="6"/>
<evidence type="ECO:0000256" key="5">
    <source>
        <dbReference type="ARBA" id="ARBA00023235"/>
    </source>
</evidence>
<dbReference type="EMBL" id="CP047423">
    <property type="protein sequence ID" value="QPD02985.1"/>
    <property type="molecule type" value="Genomic_DNA"/>
</dbReference>